<sequence>QYHHYQSHVEIFTFQPDKPSKELAELVMFLAQVAHCYPEHMASFPQQLKELLSYHHTVLDVDLRMTFCKALILLRNKNLINPTSLLELFFQLLRCHDKLLRKTLYTHIVSDIKNVNAKHKNNKVNTTLQNFMYTMLRDSNPTPAKISLDVMIELYRRNIWNDAKTVNVITTACFSKVTKVLVAALKFFLGKDEDEKQESDSESEVGEWQMAAFSSSLKLKRLRLFRGKKKQVSLTLFAMQKQKKKSKPEVFNFSAIHLIHDPQDFAEKLLKQLENCKERFEVKMMLMDLISRLVGIHELFLFNFYPFVQRFLQPHQREVTKILLFAAQASHQLVPPEIIQSVLMTIANNFVTDKNSGEVMTVG</sequence>
<accession>A0A7K9FFQ3</accession>
<dbReference type="SUPFAM" id="SSF48371">
    <property type="entry name" value="ARM repeat"/>
    <property type="match status" value="1"/>
</dbReference>
<dbReference type="GO" id="GO:0000055">
    <property type="term" value="P:ribosomal large subunit export from nucleus"/>
    <property type="evidence" value="ECO:0007669"/>
    <property type="project" value="UniProtKB-UniRule"/>
</dbReference>
<dbReference type="EMBL" id="VWZL01003012">
    <property type="protein sequence ID" value="NXG87735.1"/>
    <property type="molecule type" value="Genomic_DNA"/>
</dbReference>
<dbReference type="InterPro" id="IPR027312">
    <property type="entry name" value="Sda1"/>
</dbReference>
<keyword evidence="1" id="KW-0539">Nucleus</keyword>
<dbReference type="GO" id="GO:0015031">
    <property type="term" value="P:protein transport"/>
    <property type="evidence" value="ECO:0007669"/>
    <property type="project" value="UniProtKB-KW"/>
</dbReference>
<feature type="non-terminal residue" evidence="3">
    <location>
        <position position="363"/>
    </location>
</feature>
<proteinExistence type="inferred from homology"/>
<dbReference type="InterPro" id="IPR012977">
    <property type="entry name" value="SDA1_N"/>
</dbReference>
<keyword evidence="4" id="KW-1185">Reference proteome</keyword>
<comment type="subcellular location">
    <subcellularLocation>
        <location evidence="1">Nucleus</location>
        <location evidence="1">Nucleolus</location>
    </subcellularLocation>
</comment>
<comment type="caution">
    <text evidence="3">The sequence shown here is derived from an EMBL/GenBank/DDBJ whole genome shotgun (WGS) entry which is preliminary data.</text>
</comment>
<protein>
    <recommendedName>
        <fullName evidence="1">Protein SDA1</fullName>
    </recommendedName>
</protein>
<dbReference type="AlphaFoldDB" id="A0A7K9FFQ3"/>
<keyword evidence="1" id="KW-0813">Transport</keyword>
<dbReference type="InterPro" id="IPR016024">
    <property type="entry name" value="ARM-type_fold"/>
</dbReference>
<dbReference type="Proteomes" id="UP000532908">
    <property type="component" value="Unassembled WGS sequence"/>
</dbReference>
<keyword evidence="1" id="KW-0653">Protein transport</keyword>
<reference evidence="3 4" key="1">
    <citation type="submission" date="2019-09" db="EMBL/GenBank/DDBJ databases">
        <title>Bird 10,000 Genomes (B10K) Project - Family phase.</title>
        <authorList>
            <person name="Zhang G."/>
        </authorList>
    </citation>
    <scope>NUCLEOTIDE SEQUENCE [LARGE SCALE GENOMIC DNA]</scope>
    <source>
        <strain evidence="3">B10K-DU-001-20</strain>
        <tissue evidence="3">Muscle</tissue>
    </source>
</reference>
<evidence type="ECO:0000313" key="3">
    <source>
        <dbReference type="EMBL" id="NXG87735.1"/>
    </source>
</evidence>
<feature type="non-terminal residue" evidence="3">
    <location>
        <position position="1"/>
    </location>
</feature>
<name>A0A7K9FFQ3_STEPR</name>
<organism evidence="3 4">
    <name type="scientific">Stercorarius parasiticus</name>
    <name type="common">Parasitic jaeger</name>
    <name type="synonym">Arctic skua</name>
    <dbReference type="NCBI Taxonomy" id="54059"/>
    <lineage>
        <taxon>Eukaryota</taxon>
        <taxon>Metazoa</taxon>
        <taxon>Chordata</taxon>
        <taxon>Craniata</taxon>
        <taxon>Vertebrata</taxon>
        <taxon>Euteleostomi</taxon>
        <taxon>Archelosauria</taxon>
        <taxon>Archosauria</taxon>
        <taxon>Dinosauria</taxon>
        <taxon>Saurischia</taxon>
        <taxon>Theropoda</taxon>
        <taxon>Coelurosauria</taxon>
        <taxon>Aves</taxon>
        <taxon>Neognathae</taxon>
        <taxon>Neoaves</taxon>
        <taxon>Charadriiformes</taxon>
        <taxon>Stercorariidae</taxon>
        <taxon>Stercorarius</taxon>
    </lineage>
</organism>
<dbReference type="PANTHER" id="PTHR12730:SF0">
    <property type="entry name" value="PROTEIN SDA1 HOMOLOG"/>
    <property type="match status" value="1"/>
</dbReference>
<dbReference type="GO" id="GO:0042273">
    <property type="term" value="P:ribosomal large subunit biogenesis"/>
    <property type="evidence" value="ECO:0007669"/>
    <property type="project" value="UniProtKB-UniRule"/>
</dbReference>
<feature type="domain" description="SDA1 N-terminal" evidence="2">
    <location>
        <begin position="29"/>
        <end position="363"/>
    </location>
</feature>
<evidence type="ECO:0000256" key="1">
    <source>
        <dbReference type="RuleBase" id="RU365057"/>
    </source>
</evidence>
<keyword evidence="1" id="KW-0690">Ribosome biogenesis</keyword>
<evidence type="ECO:0000259" key="2">
    <source>
        <dbReference type="Pfam" id="PF08158"/>
    </source>
</evidence>
<evidence type="ECO:0000313" key="4">
    <source>
        <dbReference type="Proteomes" id="UP000532908"/>
    </source>
</evidence>
<gene>
    <name evidence="3" type="primary">Sdad1</name>
    <name evidence="3" type="ORF">STEPAR_R06068</name>
</gene>
<comment type="function">
    <text evidence="1">Required for 60S pre-ribosomal subunits export to the cytoplasm.</text>
</comment>
<dbReference type="PANTHER" id="PTHR12730">
    <property type="entry name" value="HSDA/SDA1-RELATED"/>
    <property type="match status" value="1"/>
</dbReference>
<dbReference type="Pfam" id="PF08158">
    <property type="entry name" value="SDA1_HEAT"/>
    <property type="match status" value="1"/>
</dbReference>
<comment type="similarity">
    <text evidence="1">Belongs to the SDA1 family.</text>
</comment>
<dbReference type="GO" id="GO:0005730">
    <property type="term" value="C:nucleolus"/>
    <property type="evidence" value="ECO:0007669"/>
    <property type="project" value="UniProtKB-SubCell"/>
</dbReference>